<sequence>MDSLDLTGFAQDALSVDVYLSTNVGDIVYGRPLLRVGKMEKVFGRKAKSERIFGACDTELLDGQGANENNWDIIVINGDCSYRMQIIIRPNTNVYNDARRGEFNYTVLAEKGKAKINISNVLSGRPNSRHNFFFNYTISELVGINIQNTSQTGNYTFKSATFSFLPNVNTTEDAFGSTEEVFNVTISDIPVNASYIVSSGAEIKIGNKGNLYMLESADKEVDEIIRDYLPVANRLNKMSFFIQSLKSNETVVIGSGNYEVIYNNPVQKSHLVGNGGENVYVIVSKRFESLPEVIIHDLDTESSVDTIDLRNLTRATGEFSNGFKVQVLKSANDLLLKGTVQKVTKDSSFKKSRLENFTVRLKDGVSWYDKIHVVMNNVPLRIIFDRNEWNLKSQPLRFENDKEIILITSQDVEENTEVITPKRAGNYLFVRDHRNNPLITNAFDANITKKDLCTITLSGFYEELKMESLSIRFADSEIVLRDKRKEINSARDINVVKREHRKQAYSDLIYSSPEVMLSDQPRHKHNREVIRNRRMVSGGVKPTSWMNDWLLWIKVSVSKLLSSDSTTSMPQIDGQIEVQGSLILLDLLVRKVTGEKYVTAVDKSAHPLEALSYALSIMNKFEEALIVTAIGSGISVTDLNFDPVAVQTAITEQIMNGRYLEISKTLYLLAKEMCPEFKQTGRFLAQLKINLEEILSEKESAPQRKIEKSYKILDQQISKTVELSKKHDAILNRTSAEKGISNKSRWYILPVEV</sequence>
<dbReference type="EMBL" id="GEDC01017145">
    <property type="protein sequence ID" value="JAS20153.1"/>
    <property type="molecule type" value="Transcribed_RNA"/>
</dbReference>
<evidence type="ECO:0000313" key="2">
    <source>
        <dbReference type="EMBL" id="JAS30101.1"/>
    </source>
</evidence>
<dbReference type="EMBL" id="GEDC01007197">
    <property type="protein sequence ID" value="JAS30101.1"/>
    <property type="molecule type" value="Transcribed_RNA"/>
</dbReference>
<evidence type="ECO:0000313" key="1">
    <source>
        <dbReference type="EMBL" id="JAS20153.1"/>
    </source>
</evidence>
<accession>A0A1B6D3D4</accession>
<name>A0A1B6D3D4_9HEMI</name>
<protein>
    <submittedName>
        <fullName evidence="1">Uncharacterized protein</fullName>
    </submittedName>
</protein>
<dbReference type="AlphaFoldDB" id="A0A1B6D3D4"/>
<proteinExistence type="predicted"/>
<gene>
    <name evidence="1" type="ORF">g.42558</name>
    <name evidence="2" type="ORF">g.42563</name>
</gene>
<reference evidence="1" key="1">
    <citation type="submission" date="2015-12" db="EMBL/GenBank/DDBJ databases">
        <title>De novo transcriptome assembly of four potential Pierce s Disease insect vectors from Arizona vineyards.</title>
        <authorList>
            <person name="Tassone E.E."/>
        </authorList>
    </citation>
    <scope>NUCLEOTIDE SEQUENCE</scope>
</reference>
<organism evidence="1">
    <name type="scientific">Clastoptera arizonana</name>
    <name type="common">Arizona spittle bug</name>
    <dbReference type="NCBI Taxonomy" id="38151"/>
    <lineage>
        <taxon>Eukaryota</taxon>
        <taxon>Metazoa</taxon>
        <taxon>Ecdysozoa</taxon>
        <taxon>Arthropoda</taxon>
        <taxon>Hexapoda</taxon>
        <taxon>Insecta</taxon>
        <taxon>Pterygota</taxon>
        <taxon>Neoptera</taxon>
        <taxon>Paraneoptera</taxon>
        <taxon>Hemiptera</taxon>
        <taxon>Auchenorrhyncha</taxon>
        <taxon>Cercopoidea</taxon>
        <taxon>Clastopteridae</taxon>
        <taxon>Clastoptera</taxon>
    </lineage>
</organism>